<reference evidence="3" key="1">
    <citation type="submission" date="2011-12" db="EMBL/GenBank/DDBJ databases">
        <authorList>
            <consortium name="The Broad Institute Genome Sequencing Platform"/>
            <person name="Russ C."/>
            <person name="Tyler B."/>
            <person name="Panabieres F."/>
            <person name="Shan W."/>
            <person name="Tripathy S."/>
            <person name="Grunwald N."/>
            <person name="Machado M."/>
            <person name="Young S.K."/>
            <person name="Zeng Q."/>
            <person name="Gargeya S."/>
            <person name="Fitzgerald M."/>
            <person name="Haas B."/>
            <person name="Abouelleil A."/>
            <person name="Alvarado L."/>
            <person name="Arachchi H.M."/>
            <person name="Berlin A."/>
            <person name="Chapman S.B."/>
            <person name="Gearin G."/>
            <person name="Goldberg J."/>
            <person name="Griggs A."/>
            <person name="Gujja S."/>
            <person name="Hansen M."/>
            <person name="Heiman D."/>
            <person name="Howarth C."/>
            <person name="Larimer J."/>
            <person name="Lui A."/>
            <person name="MacDonald P.J.P."/>
            <person name="McCowen C."/>
            <person name="Montmayeur A."/>
            <person name="Murphy C."/>
            <person name="Neiman D."/>
            <person name="Pearson M."/>
            <person name="Priest M."/>
            <person name="Roberts A."/>
            <person name="Saif S."/>
            <person name="Shea T."/>
            <person name="Sisk P."/>
            <person name="Stolte C."/>
            <person name="Sykes S."/>
            <person name="Wortman J."/>
            <person name="Nusbaum C."/>
            <person name="Birren B."/>
        </authorList>
    </citation>
    <scope>NUCLEOTIDE SEQUENCE [LARGE SCALE GENOMIC DNA]</scope>
    <source>
        <strain evidence="3">INRA-310</strain>
    </source>
</reference>
<dbReference type="GeneID" id="20191358"/>
<sequence length="59" mass="6018">MMVFKLKVSTGILVATLPTVLSTSPGQDQCSIKGTPTPIITETSQSITVAALIDGPSAT</sequence>
<dbReference type="RefSeq" id="XP_008904276.1">
    <property type="nucleotide sequence ID" value="XM_008906028.1"/>
</dbReference>
<evidence type="ECO:0000313" key="3">
    <source>
        <dbReference type="Proteomes" id="UP000018817"/>
    </source>
</evidence>
<feature type="signal peptide" evidence="1">
    <location>
        <begin position="1"/>
        <end position="22"/>
    </location>
</feature>
<reference evidence="2 3" key="2">
    <citation type="submission" date="2013-11" db="EMBL/GenBank/DDBJ databases">
        <title>The Genome Sequence of Phytophthora parasitica INRA-310.</title>
        <authorList>
            <consortium name="The Broad Institute Genomics Platform"/>
            <person name="Russ C."/>
            <person name="Tyler B."/>
            <person name="Panabieres F."/>
            <person name="Shan W."/>
            <person name="Tripathy S."/>
            <person name="Grunwald N."/>
            <person name="Machado M."/>
            <person name="Johnson C.S."/>
            <person name="Arredondo F."/>
            <person name="Hong C."/>
            <person name="Coffey M."/>
            <person name="Young S.K."/>
            <person name="Zeng Q."/>
            <person name="Gargeya S."/>
            <person name="Fitzgerald M."/>
            <person name="Abouelleil A."/>
            <person name="Alvarado L."/>
            <person name="Chapman S.B."/>
            <person name="Gainer-Dewar J."/>
            <person name="Goldberg J."/>
            <person name="Griggs A."/>
            <person name="Gujja S."/>
            <person name="Hansen M."/>
            <person name="Howarth C."/>
            <person name="Imamovic A."/>
            <person name="Ireland A."/>
            <person name="Larimer J."/>
            <person name="McCowan C."/>
            <person name="Murphy C."/>
            <person name="Pearson M."/>
            <person name="Poon T.W."/>
            <person name="Priest M."/>
            <person name="Roberts A."/>
            <person name="Saif S."/>
            <person name="Shea T."/>
            <person name="Sykes S."/>
            <person name="Wortman J."/>
            <person name="Nusbaum C."/>
            <person name="Birren B."/>
        </authorList>
    </citation>
    <scope>NUCLEOTIDE SEQUENCE [LARGE SCALE GENOMIC DNA]</scope>
    <source>
        <strain evidence="2 3">INRA-310</strain>
    </source>
</reference>
<keyword evidence="1" id="KW-0732">Signal</keyword>
<protein>
    <recommendedName>
        <fullName evidence="4">Pectate lyase</fullName>
    </recommendedName>
</protein>
<name>W2QE17_PHYN3</name>
<dbReference type="Proteomes" id="UP000018817">
    <property type="component" value="Unassembled WGS sequence"/>
</dbReference>
<evidence type="ECO:0000313" key="2">
    <source>
        <dbReference type="EMBL" id="ETN10515.1"/>
    </source>
</evidence>
<organism evidence="2 3">
    <name type="scientific">Phytophthora nicotianae (strain INRA-310)</name>
    <name type="common">Phytophthora parasitica</name>
    <dbReference type="NCBI Taxonomy" id="761204"/>
    <lineage>
        <taxon>Eukaryota</taxon>
        <taxon>Sar</taxon>
        <taxon>Stramenopiles</taxon>
        <taxon>Oomycota</taxon>
        <taxon>Peronosporomycetes</taxon>
        <taxon>Peronosporales</taxon>
        <taxon>Peronosporaceae</taxon>
        <taxon>Phytophthora</taxon>
    </lineage>
</organism>
<gene>
    <name evidence="2" type="ORF">PPTG_22759</name>
</gene>
<dbReference type="EMBL" id="KI669582">
    <property type="protein sequence ID" value="ETN10515.1"/>
    <property type="molecule type" value="Genomic_DNA"/>
</dbReference>
<evidence type="ECO:0008006" key="4">
    <source>
        <dbReference type="Google" id="ProtNLM"/>
    </source>
</evidence>
<dbReference type="VEuPathDB" id="FungiDB:PPTG_22759"/>
<dbReference type="AlphaFoldDB" id="W2QE17"/>
<evidence type="ECO:0000256" key="1">
    <source>
        <dbReference type="SAM" id="SignalP"/>
    </source>
</evidence>
<accession>W2QE17</accession>
<proteinExistence type="predicted"/>
<feature type="chain" id="PRO_5004822549" description="Pectate lyase" evidence="1">
    <location>
        <begin position="23"/>
        <end position="59"/>
    </location>
</feature>